<accession>A0A844GD93</accession>
<keyword evidence="1" id="KW-1133">Transmembrane helix</keyword>
<keyword evidence="3" id="KW-1185">Reference proteome</keyword>
<proteinExistence type="predicted"/>
<keyword evidence="1" id="KW-0812">Transmembrane</keyword>
<comment type="caution">
    <text evidence="2">The sequence shown here is derived from an EMBL/GenBank/DDBJ whole genome shotgun (WGS) entry which is preliminary data.</text>
</comment>
<feature type="transmembrane region" description="Helical" evidence="1">
    <location>
        <begin position="20"/>
        <end position="41"/>
    </location>
</feature>
<evidence type="ECO:0000256" key="1">
    <source>
        <dbReference type="SAM" id="Phobius"/>
    </source>
</evidence>
<dbReference type="NCBIfam" id="TIGR02532">
    <property type="entry name" value="IV_pilin_GFxxxE"/>
    <property type="match status" value="1"/>
</dbReference>
<dbReference type="EMBL" id="WLYX01000001">
    <property type="protein sequence ID" value="MTD33241.1"/>
    <property type="molecule type" value="Genomic_DNA"/>
</dbReference>
<dbReference type="AlphaFoldDB" id="A0A844GD93"/>
<keyword evidence="1" id="KW-0472">Membrane</keyword>
<evidence type="ECO:0000313" key="3">
    <source>
        <dbReference type="Proteomes" id="UP000446658"/>
    </source>
</evidence>
<protein>
    <submittedName>
        <fullName evidence="2">Prepilin-type N-terminal cleavage/methylation domain-containing protein</fullName>
    </submittedName>
</protein>
<gene>
    <name evidence="2" type="ORF">GKE73_09115</name>
</gene>
<reference evidence="2 3" key="1">
    <citation type="submission" date="2019-11" db="EMBL/GenBank/DDBJ databases">
        <title>Draft genome sequence of Paludibacterium sp. dN18-1.</title>
        <authorList>
            <person name="Im W.-T."/>
        </authorList>
    </citation>
    <scope>NUCLEOTIDE SEQUENCE [LARGE SCALE GENOMIC DNA]</scope>
    <source>
        <strain evidence="3">dN 18-1</strain>
    </source>
</reference>
<dbReference type="RefSeq" id="WP_230370048.1">
    <property type="nucleotide sequence ID" value="NZ_WLYX01000001.1"/>
</dbReference>
<dbReference type="Pfam" id="PF07963">
    <property type="entry name" value="N_methyl"/>
    <property type="match status" value="1"/>
</dbReference>
<dbReference type="PROSITE" id="PS00409">
    <property type="entry name" value="PROKAR_NTER_METHYL"/>
    <property type="match status" value="1"/>
</dbReference>
<dbReference type="InterPro" id="IPR012902">
    <property type="entry name" value="N_methyl_site"/>
</dbReference>
<evidence type="ECO:0000313" key="2">
    <source>
        <dbReference type="EMBL" id="MTD33241.1"/>
    </source>
</evidence>
<organism evidence="2 3">
    <name type="scientific">Paludibacterium denitrificans</name>
    <dbReference type="NCBI Taxonomy" id="2675226"/>
    <lineage>
        <taxon>Bacteria</taxon>
        <taxon>Pseudomonadati</taxon>
        <taxon>Pseudomonadota</taxon>
        <taxon>Betaproteobacteria</taxon>
        <taxon>Neisseriales</taxon>
        <taxon>Chromobacteriaceae</taxon>
        <taxon>Paludibacterium</taxon>
    </lineage>
</organism>
<name>A0A844GD93_9NEIS</name>
<dbReference type="Proteomes" id="UP000446658">
    <property type="component" value="Unassembled WGS sequence"/>
</dbReference>
<sequence>MHPAPCISVRPTLQHQQGMSLLEALITLIIMAILGIGLAYVSGRASVAQRYMNSQNPAVGQMRFNLQTTTCAASANISIASSTVSTPCVLQASAATLTAQSASGTTIASGSVTVSVPSVSTVSGDNTANQLFGGQIKIDSSQQ</sequence>